<dbReference type="Proteomes" id="UP000013776">
    <property type="component" value="Unassembled WGS sequence"/>
</dbReference>
<keyword evidence="7 9" id="KW-0496">Mitochondrion</keyword>
<keyword evidence="5 9" id="KW-0999">Mitochondrion inner membrane</keyword>
<dbReference type="GO" id="GO:0008320">
    <property type="term" value="F:protein transmembrane transporter activity"/>
    <property type="evidence" value="ECO:0007669"/>
    <property type="project" value="UniProtKB-UniRule"/>
</dbReference>
<dbReference type="GO" id="GO:0045039">
    <property type="term" value="P:protein insertion into mitochondrial inner membrane"/>
    <property type="evidence" value="ECO:0007669"/>
    <property type="project" value="UniProtKB-UniRule"/>
</dbReference>
<evidence type="ECO:0000256" key="9">
    <source>
        <dbReference type="RuleBase" id="RU367038"/>
    </source>
</evidence>
<dbReference type="GO" id="GO:0030943">
    <property type="term" value="F:mitochondrion targeting sequence binding"/>
    <property type="evidence" value="ECO:0007669"/>
    <property type="project" value="TreeGrafter"/>
</dbReference>
<proteinExistence type="inferred from homology"/>
<comment type="subcellular location">
    <subcellularLocation>
        <location evidence="1 9">Mitochondrion inner membrane</location>
        <topology evidence="1 9">Multi-pass membrane protein</topology>
    </subcellularLocation>
</comment>
<dbReference type="STRING" id="1097556.R4XAH6"/>
<dbReference type="PANTHER" id="PTHR14110">
    <property type="entry name" value="MITOCHONDRIAL IMPORT INNER MEMBRANE TRANSLOCASE SUBUNIT TIM22"/>
    <property type="match status" value="1"/>
</dbReference>
<keyword evidence="8" id="KW-0472">Membrane</keyword>
<sequence length="173" mass="18378">MSSPFGNLPIPGRKDDSPSLPHAGMTAEEQQQYMIKTINRMSESCAFKTVLSGGAGFGLGALFGLFMSSLQIEGTDNKIYDLPFREQMRVGFRDMGKKSYSTAKNFAVVGSIFAGSECCIEAYRAKNDLYNSASAGCFTGAVLGAKAGPQAAAFGCAGFAAFSTAIDYYMKSD</sequence>
<name>R4XAH6_TAPDE</name>
<reference evidence="11 12" key="1">
    <citation type="journal article" date="2013" name="MBio">
        <title>Genome sequencing of the plant pathogen Taphrina deformans, the causal agent of peach leaf curl.</title>
        <authorList>
            <person name="Cisse O.H."/>
            <person name="Almeida J.M.G.C.F."/>
            <person name="Fonseca A."/>
            <person name="Kumar A.A."/>
            <person name="Salojaervi J."/>
            <person name="Overmyer K."/>
            <person name="Hauser P.M."/>
            <person name="Pagni M."/>
        </authorList>
    </citation>
    <scope>NUCLEOTIDE SEQUENCE [LARGE SCALE GENOMIC DNA]</scope>
    <source>
        <strain evidence="12">PYCC 5710 / ATCC 11124 / CBS 356.35 / IMI 108563 / JCM 9778 / NBRC 8474</strain>
    </source>
</reference>
<comment type="similarity">
    <text evidence="2 9">Belongs to the Tim17/Tim22/Tim23 family.</text>
</comment>
<keyword evidence="6" id="KW-1133">Transmembrane helix</keyword>
<keyword evidence="12" id="KW-1185">Reference proteome</keyword>
<dbReference type="EMBL" id="CAHR02000034">
    <property type="protein sequence ID" value="CCG81287.1"/>
    <property type="molecule type" value="Genomic_DNA"/>
</dbReference>
<evidence type="ECO:0000256" key="8">
    <source>
        <dbReference type="ARBA" id="ARBA00023136"/>
    </source>
</evidence>
<accession>R4XAH6</accession>
<comment type="function">
    <text evidence="9">Essential core component of the TIM22 complex, a complex that mediates the import and insertion of multi-pass transmembrane proteins into the mitochondrial inner membrane. In the TIM22 complex, it constitutes the voltage-activated and signal-gated channel. Forms a twin-pore translocase that uses the membrane potential as external driving force in 2 voltage-dependent steps.</text>
</comment>
<evidence type="ECO:0000256" key="2">
    <source>
        <dbReference type="ARBA" id="ARBA00008444"/>
    </source>
</evidence>
<dbReference type="AlphaFoldDB" id="R4XAH6"/>
<dbReference type="InterPro" id="IPR039175">
    <property type="entry name" value="TIM22"/>
</dbReference>
<evidence type="ECO:0000313" key="11">
    <source>
        <dbReference type="EMBL" id="CCG81287.1"/>
    </source>
</evidence>
<evidence type="ECO:0000256" key="3">
    <source>
        <dbReference type="ARBA" id="ARBA00020722"/>
    </source>
</evidence>
<protein>
    <recommendedName>
        <fullName evidence="3 9">Mitochondrial import inner membrane translocase subunit TIM22</fullName>
    </recommendedName>
</protein>
<keyword evidence="4" id="KW-0812">Transmembrane</keyword>
<gene>
    <name evidence="11" type="ORF">TAPDE_001019</name>
</gene>
<evidence type="ECO:0000256" key="5">
    <source>
        <dbReference type="ARBA" id="ARBA00022792"/>
    </source>
</evidence>
<evidence type="ECO:0000256" key="10">
    <source>
        <dbReference type="SAM" id="MobiDB-lite"/>
    </source>
</evidence>
<keyword evidence="9" id="KW-0653">Protein transport</keyword>
<evidence type="ECO:0000313" key="12">
    <source>
        <dbReference type="Proteomes" id="UP000013776"/>
    </source>
</evidence>
<evidence type="ECO:0000256" key="7">
    <source>
        <dbReference type="ARBA" id="ARBA00023128"/>
    </source>
</evidence>
<dbReference type="VEuPathDB" id="FungiDB:TAPDE_001019"/>
<dbReference type="eggNOG" id="KOG3225">
    <property type="taxonomic scope" value="Eukaryota"/>
</dbReference>
<organism evidence="11 12">
    <name type="scientific">Taphrina deformans (strain PYCC 5710 / ATCC 11124 / CBS 356.35 / IMI 108563 / JCM 9778 / NBRC 8474)</name>
    <name type="common">Peach leaf curl fungus</name>
    <name type="synonym">Lalaria deformans</name>
    <dbReference type="NCBI Taxonomy" id="1097556"/>
    <lineage>
        <taxon>Eukaryota</taxon>
        <taxon>Fungi</taxon>
        <taxon>Dikarya</taxon>
        <taxon>Ascomycota</taxon>
        <taxon>Taphrinomycotina</taxon>
        <taxon>Taphrinomycetes</taxon>
        <taxon>Taphrinales</taxon>
        <taxon>Taphrinaceae</taxon>
        <taxon>Taphrina</taxon>
    </lineage>
</organism>
<dbReference type="PANTHER" id="PTHR14110:SF0">
    <property type="entry name" value="MITOCHONDRIAL IMPORT INNER MEMBRANE TRANSLOCASE SUBUNIT TIM22"/>
    <property type="match status" value="1"/>
</dbReference>
<keyword evidence="9" id="KW-0811">Translocation</keyword>
<keyword evidence="9" id="KW-0813">Transport</keyword>
<comment type="subunit">
    <text evidence="9">Component of the TIM22 complex.</text>
</comment>
<evidence type="ECO:0000256" key="4">
    <source>
        <dbReference type="ARBA" id="ARBA00022692"/>
    </source>
</evidence>
<evidence type="ECO:0000256" key="6">
    <source>
        <dbReference type="ARBA" id="ARBA00022989"/>
    </source>
</evidence>
<dbReference type="GO" id="GO:0042721">
    <property type="term" value="C:TIM22 mitochondrial import inner membrane insertion complex"/>
    <property type="evidence" value="ECO:0007669"/>
    <property type="project" value="UniProtKB-UniRule"/>
</dbReference>
<dbReference type="OrthoDB" id="75343at2759"/>
<comment type="caution">
    <text evidence="11">The sequence shown here is derived from an EMBL/GenBank/DDBJ whole genome shotgun (WGS) entry which is preliminary data.</text>
</comment>
<feature type="region of interest" description="Disordered" evidence="10">
    <location>
        <begin position="1"/>
        <end position="26"/>
    </location>
</feature>
<dbReference type="Pfam" id="PF02466">
    <property type="entry name" value="Tim17"/>
    <property type="match status" value="1"/>
</dbReference>
<evidence type="ECO:0000256" key="1">
    <source>
        <dbReference type="ARBA" id="ARBA00004448"/>
    </source>
</evidence>